<dbReference type="InterPro" id="IPR011990">
    <property type="entry name" value="TPR-like_helical_dom_sf"/>
</dbReference>
<evidence type="ECO:0008006" key="3">
    <source>
        <dbReference type="Google" id="ProtNLM"/>
    </source>
</evidence>
<dbReference type="InterPro" id="IPR032675">
    <property type="entry name" value="LRR_dom_sf"/>
</dbReference>
<keyword evidence="2" id="KW-1185">Reference proteome</keyword>
<name>A0AAD7V4D4_9FUNG</name>
<dbReference type="RefSeq" id="XP_058342918.1">
    <property type="nucleotide sequence ID" value="XM_058486306.1"/>
</dbReference>
<organism evidence="1 2">
    <name type="scientific">Lichtheimia ornata</name>
    <dbReference type="NCBI Taxonomy" id="688661"/>
    <lineage>
        <taxon>Eukaryota</taxon>
        <taxon>Fungi</taxon>
        <taxon>Fungi incertae sedis</taxon>
        <taxon>Mucoromycota</taxon>
        <taxon>Mucoromycotina</taxon>
        <taxon>Mucoromycetes</taxon>
        <taxon>Mucorales</taxon>
        <taxon>Lichtheimiaceae</taxon>
        <taxon>Lichtheimia</taxon>
    </lineage>
</organism>
<sequence length="660" mass="76493">MTYSIWNGLCEQPTQPVSTEKYAAIVYDATTQLHEPIGSILSTLDRRAMALSKLANFTAALRDARVMQQISPSSPLGYVREATIYSEQGKQRDVIDVCNRGMMIVERYGMYYEVLRKAKADAERREVTRIDFIRQLPIDIVTTTLIPMFVDDDSRLDTLKPCPYLHVSKLWRDYILQCLDGLRFETTYEQKEQVIEERWQLIKFARHIKELHVRRYSEGTWLSDLLCNNDFSSLKELSLFSLVPGYSDDFTLMLGSIGRTLTHLAIYGEYADNAPLDVILSNCPRLVSFTIHQPSCDDFSSLPMTTWPMMKTLSVNYTEDDEFTRNQIMSICQRFPSLTNLDIHPFPDIESALMIPQHCPLLKRAEIVIHDWHITGFFSDESTGHEDLVVTRLSIYEDDWFGNEDFVDTAPLLNRYHATIEVIEWDITPDRDFQHLHNIEYPRLRKLTLETSGSWILQHAPILEELVISSTVINTHPEALHTIPLTLKKLEFKLDDLENEAAIGTYLQRVSQQCELHELVIRINSSKASRDVLDAIPRINTLQRLMISVCGKWKSYRMERFFEGLKNVCRNLSCLEIDAMIAPSVTSINALKSLERLKRFTFPIHHMRDSDSFWHAIRTFPQLSCIRIYPESAINHADIRVLKDHRRSMNIIVDDQFTPF</sequence>
<evidence type="ECO:0000313" key="2">
    <source>
        <dbReference type="Proteomes" id="UP001234581"/>
    </source>
</evidence>
<proteinExistence type="predicted"/>
<evidence type="ECO:0000313" key="1">
    <source>
        <dbReference type="EMBL" id="KAJ8658005.1"/>
    </source>
</evidence>
<dbReference type="Gene3D" id="3.80.10.10">
    <property type="entry name" value="Ribonuclease Inhibitor"/>
    <property type="match status" value="2"/>
</dbReference>
<comment type="caution">
    <text evidence="1">The sequence shown here is derived from an EMBL/GenBank/DDBJ whole genome shotgun (WGS) entry which is preliminary data.</text>
</comment>
<dbReference type="SUPFAM" id="SSF52047">
    <property type="entry name" value="RNI-like"/>
    <property type="match status" value="1"/>
</dbReference>
<dbReference type="SUPFAM" id="SSF48452">
    <property type="entry name" value="TPR-like"/>
    <property type="match status" value="1"/>
</dbReference>
<reference evidence="1 2" key="1">
    <citation type="submission" date="2023-03" db="EMBL/GenBank/DDBJ databases">
        <title>Genome sequence of Lichtheimia ornata CBS 291.66.</title>
        <authorList>
            <person name="Mohabir J.T."/>
            <person name="Shea T.P."/>
            <person name="Kurbessoian T."/>
            <person name="Berby B."/>
            <person name="Fontaine J."/>
            <person name="Livny J."/>
            <person name="Gnirke A."/>
            <person name="Stajich J.E."/>
            <person name="Cuomo C.A."/>
        </authorList>
    </citation>
    <scope>NUCLEOTIDE SEQUENCE [LARGE SCALE GENOMIC DNA]</scope>
    <source>
        <strain evidence="1">CBS 291.66</strain>
    </source>
</reference>
<dbReference type="EMBL" id="JARTCD010000027">
    <property type="protein sequence ID" value="KAJ8658005.1"/>
    <property type="molecule type" value="Genomic_DNA"/>
</dbReference>
<gene>
    <name evidence="1" type="ORF">O0I10_006276</name>
</gene>
<accession>A0AAD7V4D4</accession>
<protein>
    <recommendedName>
        <fullName evidence="3">F-box domain-containing protein</fullName>
    </recommendedName>
</protein>
<dbReference type="AlphaFoldDB" id="A0AAD7V4D4"/>
<dbReference type="Proteomes" id="UP001234581">
    <property type="component" value="Unassembled WGS sequence"/>
</dbReference>
<dbReference type="GeneID" id="83213687"/>